<dbReference type="Proteomes" id="UP000607653">
    <property type="component" value="Unassembled WGS sequence"/>
</dbReference>
<dbReference type="Pfam" id="PF00248">
    <property type="entry name" value="Aldo_ket_red"/>
    <property type="match status" value="1"/>
</dbReference>
<dbReference type="AlphaFoldDB" id="A0A822YMY6"/>
<keyword evidence="1" id="KW-0560">Oxidoreductase</keyword>
<dbReference type="PANTHER" id="PTHR11732">
    <property type="entry name" value="ALDO/KETO REDUCTASE"/>
    <property type="match status" value="1"/>
</dbReference>
<accession>A0A822YMY6</accession>
<dbReference type="SUPFAM" id="SSF51430">
    <property type="entry name" value="NAD(P)-linked oxidoreductase"/>
    <property type="match status" value="1"/>
</dbReference>
<dbReference type="PRINTS" id="PR00069">
    <property type="entry name" value="ALDKETRDTASE"/>
</dbReference>
<dbReference type="CDD" id="cd19124">
    <property type="entry name" value="AKR_AKR4A_4B"/>
    <property type="match status" value="1"/>
</dbReference>
<feature type="domain" description="NADP-dependent oxidoreductase" evidence="5">
    <location>
        <begin position="25"/>
        <end position="297"/>
    </location>
</feature>
<dbReference type="GO" id="GO:0016616">
    <property type="term" value="F:oxidoreductase activity, acting on the CH-OH group of donors, NAD or NADP as acceptor"/>
    <property type="evidence" value="ECO:0007669"/>
    <property type="project" value="InterPro"/>
</dbReference>
<evidence type="ECO:0000313" key="6">
    <source>
        <dbReference type="EMBL" id="DAD32375.1"/>
    </source>
</evidence>
<evidence type="ECO:0000256" key="1">
    <source>
        <dbReference type="ARBA" id="ARBA00023002"/>
    </source>
</evidence>
<gene>
    <name evidence="6" type="ORF">HUJ06_011226</name>
</gene>
<organism evidence="6 7">
    <name type="scientific">Nelumbo nucifera</name>
    <name type="common">Sacred lotus</name>
    <dbReference type="NCBI Taxonomy" id="4432"/>
    <lineage>
        <taxon>Eukaryota</taxon>
        <taxon>Viridiplantae</taxon>
        <taxon>Streptophyta</taxon>
        <taxon>Embryophyta</taxon>
        <taxon>Tracheophyta</taxon>
        <taxon>Spermatophyta</taxon>
        <taxon>Magnoliopsida</taxon>
        <taxon>Proteales</taxon>
        <taxon>Nelumbonaceae</taxon>
        <taxon>Nelumbo</taxon>
    </lineage>
</organism>
<name>A0A822YMY6_NELNU</name>
<dbReference type="PROSITE" id="PS00798">
    <property type="entry name" value="ALDOKETO_REDUCTASE_1"/>
    <property type="match status" value="1"/>
</dbReference>
<feature type="site" description="Lowers pKa of active site Tyr" evidence="4">
    <location>
        <position position="91"/>
    </location>
</feature>
<dbReference type="FunFam" id="3.20.20.100:FF:000014">
    <property type="entry name" value="NAD(P)-linked oxidoreductase superfamily protein"/>
    <property type="match status" value="1"/>
</dbReference>
<dbReference type="PROSITE" id="PS00063">
    <property type="entry name" value="ALDOKETO_REDUCTASE_3"/>
    <property type="match status" value="1"/>
</dbReference>
<dbReference type="EMBL" id="DUZY01000003">
    <property type="protein sequence ID" value="DAD32375.1"/>
    <property type="molecule type" value="Genomic_DNA"/>
</dbReference>
<dbReference type="Gene3D" id="3.20.20.100">
    <property type="entry name" value="NADP-dependent oxidoreductase domain"/>
    <property type="match status" value="1"/>
</dbReference>
<feature type="active site" description="Proton donor" evidence="2">
    <location>
        <position position="61"/>
    </location>
</feature>
<feature type="binding site" evidence="3">
    <location>
        <position position="124"/>
    </location>
    <ligand>
        <name>substrate</name>
    </ligand>
</feature>
<reference evidence="6 7" key="1">
    <citation type="journal article" date="2020" name="Mol. Biol. Evol.">
        <title>Distinct Expression and Methylation Patterns for Genes with Different Fates following a Single Whole-Genome Duplication in Flowering Plants.</title>
        <authorList>
            <person name="Shi T."/>
            <person name="Rahmani R.S."/>
            <person name="Gugger P.F."/>
            <person name="Wang M."/>
            <person name="Li H."/>
            <person name="Zhang Y."/>
            <person name="Li Z."/>
            <person name="Wang Q."/>
            <person name="Van de Peer Y."/>
            <person name="Marchal K."/>
            <person name="Chen J."/>
        </authorList>
    </citation>
    <scope>NUCLEOTIDE SEQUENCE [LARGE SCALE GENOMIC DNA]</scope>
    <source>
        <tissue evidence="6">Leaf</tissue>
    </source>
</reference>
<dbReference type="InterPro" id="IPR023210">
    <property type="entry name" value="NADP_OxRdtase_dom"/>
</dbReference>
<dbReference type="PROSITE" id="PS00062">
    <property type="entry name" value="ALDOKETO_REDUCTASE_2"/>
    <property type="match status" value="1"/>
</dbReference>
<evidence type="ECO:0000259" key="5">
    <source>
        <dbReference type="Pfam" id="PF00248"/>
    </source>
</evidence>
<dbReference type="InterPro" id="IPR044497">
    <property type="entry name" value="AKR4A/B"/>
</dbReference>
<evidence type="ECO:0000256" key="2">
    <source>
        <dbReference type="PIRSR" id="PIRSR000097-1"/>
    </source>
</evidence>
<evidence type="ECO:0000256" key="3">
    <source>
        <dbReference type="PIRSR" id="PIRSR000097-2"/>
    </source>
</evidence>
<sequence>MENQEEEKKMVPEVVLSSGHRMPALGLGTAALPLPPNQLLSSIFVDAIKLGYRHFDTASLYQTEEALGLAIAEALKQGLIAGRDDLFITTKLWCTDAHPNLVLPALKASLQKLGLDYVDLYLVHWPVRVKHEAHPIHFAKEDLLLFDMKGTWEAMEECHSLDLAKSIGVSNFSCKKLSDLLGHASVPPAVNQVEMNPTWQQNKLRDLCREKGIHVAAWSPLGANGTPWGSHRVLTNPILKDIAMAKGKSPAQVSLRWIYQQGVSPIVKSFNKDRMNENLQIFDWELNEEELTKINQKIPQEKGLRGEAFVSPNGQYKSLEELWDGEV</sequence>
<evidence type="ECO:0000313" key="7">
    <source>
        <dbReference type="Proteomes" id="UP000607653"/>
    </source>
</evidence>
<dbReference type="InterPro" id="IPR036812">
    <property type="entry name" value="NAD(P)_OxRdtase_dom_sf"/>
</dbReference>
<protein>
    <recommendedName>
        <fullName evidence="5">NADP-dependent oxidoreductase domain-containing protein</fullName>
    </recommendedName>
</protein>
<proteinExistence type="predicted"/>
<comment type="caution">
    <text evidence="6">The sequence shown here is derived from an EMBL/GenBank/DDBJ whole genome shotgun (WGS) entry which is preliminary data.</text>
</comment>
<evidence type="ECO:0000256" key="4">
    <source>
        <dbReference type="PIRSR" id="PIRSR000097-3"/>
    </source>
</evidence>
<dbReference type="InterPro" id="IPR020471">
    <property type="entry name" value="AKR"/>
</dbReference>
<dbReference type="PIRSF" id="PIRSF000097">
    <property type="entry name" value="AKR"/>
    <property type="match status" value="1"/>
</dbReference>
<dbReference type="InterPro" id="IPR018170">
    <property type="entry name" value="Aldo/ket_reductase_CS"/>
</dbReference>
<dbReference type="GO" id="GO:0044550">
    <property type="term" value="P:secondary metabolite biosynthetic process"/>
    <property type="evidence" value="ECO:0007669"/>
    <property type="project" value="UniProtKB-ARBA"/>
</dbReference>
<keyword evidence="7" id="KW-1185">Reference proteome</keyword>